<name>A0A1D7VNZ4_9ACTN</name>
<evidence type="ECO:0000313" key="2">
    <source>
        <dbReference type="Proteomes" id="UP000094094"/>
    </source>
</evidence>
<keyword evidence="2" id="KW-1185">Reference proteome</keyword>
<gene>
    <name evidence="1" type="ORF">SL103_21565</name>
</gene>
<accession>A0A1D7VNZ4</accession>
<dbReference type="AlphaFoldDB" id="A0A1D7VNZ4"/>
<organism evidence="1 2">
    <name type="scientific">Streptomyces lydicus</name>
    <dbReference type="NCBI Taxonomy" id="47763"/>
    <lineage>
        <taxon>Bacteria</taxon>
        <taxon>Bacillati</taxon>
        <taxon>Actinomycetota</taxon>
        <taxon>Actinomycetes</taxon>
        <taxon>Kitasatosporales</taxon>
        <taxon>Streptomycetaceae</taxon>
        <taxon>Streptomyces</taxon>
    </lineage>
</organism>
<evidence type="ECO:0000313" key="1">
    <source>
        <dbReference type="EMBL" id="AOP48477.1"/>
    </source>
</evidence>
<dbReference type="Proteomes" id="UP000094094">
    <property type="component" value="Chromosome"/>
</dbReference>
<proteinExistence type="predicted"/>
<protein>
    <submittedName>
        <fullName evidence="1">Uncharacterized protein</fullName>
    </submittedName>
</protein>
<dbReference type="EMBL" id="CP017157">
    <property type="protein sequence ID" value="AOP48477.1"/>
    <property type="molecule type" value="Genomic_DNA"/>
</dbReference>
<dbReference type="KEGG" id="slc:SL103_21565"/>
<reference evidence="1 2" key="1">
    <citation type="submission" date="2016-09" db="EMBL/GenBank/DDBJ databases">
        <title>Complete genome sequencing of Streptomyces lydicus 103 and metabolic pathways analysis of antibiotic biosynthesis.</title>
        <authorList>
            <person name="Jia N."/>
            <person name="Ding M.-Z."/>
            <person name="Gao F."/>
            <person name="Yuan Y.-J."/>
        </authorList>
    </citation>
    <scope>NUCLEOTIDE SEQUENCE [LARGE SCALE GENOMIC DNA]</scope>
    <source>
        <strain evidence="1 2">103</strain>
    </source>
</reference>
<sequence length="109" mass="11673">MFAGSPAFAGTDANVYTTNDAGSGAFHTSGSVERMQACDEKANDGLYPVLELKYGGKEHVLPNIGDDPDCRNSTINIPEGTSVKVRIYLNRPGSDTHNYHASSWHNATA</sequence>